<protein>
    <submittedName>
        <fullName evidence="2">Multiheme c-type cytochrome</fullName>
    </submittedName>
</protein>
<dbReference type="OrthoDB" id="9783375at2"/>
<name>D3PC23_DEFDS</name>
<keyword evidence="3" id="KW-1185">Reference proteome</keyword>
<dbReference type="KEGG" id="ddf:DEFDS_0666"/>
<dbReference type="AlphaFoldDB" id="D3PC23"/>
<dbReference type="PANTHER" id="PTHR35038">
    <property type="entry name" value="DISSIMILATORY SULFITE REDUCTASE SIRA"/>
    <property type="match status" value="1"/>
</dbReference>
<organism evidence="2 3">
    <name type="scientific">Deferribacter desulfuricans (strain DSM 14783 / JCM 11476 / NBRC 101012 / SSM1)</name>
    <dbReference type="NCBI Taxonomy" id="639282"/>
    <lineage>
        <taxon>Bacteria</taxon>
        <taxon>Pseudomonadati</taxon>
        <taxon>Deferribacterota</taxon>
        <taxon>Deferribacteres</taxon>
        <taxon>Deferribacterales</taxon>
        <taxon>Deferribacteraceae</taxon>
        <taxon>Deferribacter</taxon>
    </lineage>
</organism>
<proteinExistence type="predicted"/>
<reference evidence="2 3" key="1">
    <citation type="journal article" date="2010" name="DNA Res.">
        <title>Bacterial lifestyle in a deep-sea hydrothermal vent chimney revealed by the genome sequence of the thermophilic bacterium Deferribacter desulfuricans SSM1.</title>
        <authorList>
            <person name="Takaki Y."/>
            <person name="Shimamura S."/>
            <person name="Nakagawa S."/>
            <person name="Fukuhara Y."/>
            <person name="Horikawa H."/>
            <person name="Ankai A."/>
            <person name="Harada T."/>
            <person name="Hosoyama A."/>
            <person name="Oguchi A."/>
            <person name="Fukui S."/>
            <person name="Fujita N."/>
            <person name="Takami H."/>
            <person name="Takai K."/>
        </authorList>
    </citation>
    <scope>NUCLEOTIDE SEQUENCE [LARGE SCALE GENOMIC DNA]</scope>
    <source>
        <strain evidence="3">DSM 14783 / JCM 11476 / NBRC 101012 / SSM1</strain>
    </source>
</reference>
<dbReference type="EMBL" id="AP011529">
    <property type="protein sequence ID" value="BAI80146.1"/>
    <property type="molecule type" value="Genomic_DNA"/>
</dbReference>
<dbReference type="NCBIfam" id="NF040943">
    <property type="entry name" value="cytoc3_ExtM"/>
    <property type="match status" value="1"/>
</dbReference>
<dbReference type="PANTHER" id="PTHR35038:SF8">
    <property type="entry name" value="C-TYPE POLYHEME CYTOCHROME OMCC"/>
    <property type="match status" value="1"/>
</dbReference>
<evidence type="ECO:0000256" key="1">
    <source>
        <dbReference type="ARBA" id="ARBA00022729"/>
    </source>
</evidence>
<dbReference type="InterPro" id="IPR036280">
    <property type="entry name" value="Multihaem_cyt_sf"/>
</dbReference>
<dbReference type="InterPro" id="IPR051829">
    <property type="entry name" value="Multiheme_Cytochr_ET"/>
</dbReference>
<dbReference type="GO" id="GO:0016491">
    <property type="term" value="F:oxidoreductase activity"/>
    <property type="evidence" value="ECO:0007669"/>
    <property type="project" value="TreeGrafter"/>
</dbReference>
<dbReference type="RefSeq" id="WP_013007394.1">
    <property type="nucleotide sequence ID" value="NC_013939.1"/>
</dbReference>
<gene>
    <name evidence="2" type="ordered locus">DEFDS_0666</name>
</gene>
<evidence type="ECO:0000313" key="2">
    <source>
        <dbReference type="EMBL" id="BAI80146.1"/>
    </source>
</evidence>
<dbReference type="HOGENOM" id="CLU_023565_0_0_0"/>
<evidence type="ECO:0000313" key="3">
    <source>
        <dbReference type="Proteomes" id="UP000001520"/>
    </source>
</evidence>
<keyword evidence="1" id="KW-0732">Signal</keyword>
<dbReference type="eggNOG" id="COG3303">
    <property type="taxonomic scope" value="Bacteria"/>
</dbReference>
<dbReference type="Proteomes" id="UP000001520">
    <property type="component" value="Chromosome"/>
</dbReference>
<dbReference type="SUPFAM" id="SSF48695">
    <property type="entry name" value="Multiheme cytochromes"/>
    <property type="match status" value="1"/>
</dbReference>
<accession>D3PC23</accession>
<sequence length="608" mass="68922">MKTLKLLIIIIIVFIPFYSYSCIKCHKGIEQTSPSHNFACVICHGGNDKTDDKNLAHKNMIGGRNPSNVKNWDKSCGKCHEYNLKRVKNTIMYTNTGIIKNAILAWGENFSKIYSTSNSQTFDSNGHEIITTNVSKRETLAGELYRKFCSMCHVGVDRLLGYRAHHSSGCAACHFSHDRSGKYLGKDKSILGKKGYAKTHKMNILPGNDTCLRCHHRSGRIALSYEGYYDGNNSLVPTKYGLPGPDLISGVRNIRHMPEDIHKKYGMECIDCHTSRELMGDGYLYENLYNQIEISCEDCHGSPNSRPKTAKITKESDPPIIESKHYKVKLHYGQNAVLTSKGRMYSNVIEENGKYYLFTKRTGKKLEIKTITNDDNHTVYGHEKLECYTCHSKVIIQCYGCHTFYDKRKKMFDVIKGKETDGLFYEKEDYRSFYPFPLAVNQKGKISPSTPGCQTFLTVIDKNGHKTTNDDLIRLNNKKVYKFAPFFGHNVGDKAISCMECHNTLFFVGFGDGLVSLIDKSIKTTIRCSKLGKPLNAINEIANGKLTTTSKIVRETSRPLKLEEIKRYLRANLCIICHDKGDKKIYGKKIDYSILNDTIHKQLLGSGK</sequence>
<dbReference type="STRING" id="639282.DEFDS_0666"/>